<reference evidence="3" key="1">
    <citation type="submission" date="2016-10" db="EMBL/GenBank/DDBJ databases">
        <authorList>
            <person name="Varghese N."/>
            <person name="Submissions S."/>
        </authorList>
    </citation>
    <scope>NUCLEOTIDE SEQUENCE [LARGE SCALE GENOMIC DNA]</scope>
    <source>
        <strain evidence="3">DSM 43163</strain>
    </source>
</reference>
<keyword evidence="3" id="KW-1185">Reference proteome</keyword>
<evidence type="ECO:0000313" key="2">
    <source>
        <dbReference type="EMBL" id="SEG30801.1"/>
    </source>
</evidence>
<keyword evidence="1" id="KW-0472">Membrane</keyword>
<gene>
    <name evidence="2" type="ORF">SAMN04489712_104325</name>
</gene>
<keyword evidence="1" id="KW-1133">Transmembrane helix</keyword>
<evidence type="ECO:0000256" key="1">
    <source>
        <dbReference type="SAM" id="Phobius"/>
    </source>
</evidence>
<proteinExistence type="predicted"/>
<organism evidence="2 3">
    <name type="scientific">Thermomonospora echinospora</name>
    <dbReference type="NCBI Taxonomy" id="1992"/>
    <lineage>
        <taxon>Bacteria</taxon>
        <taxon>Bacillati</taxon>
        <taxon>Actinomycetota</taxon>
        <taxon>Actinomycetes</taxon>
        <taxon>Streptosporangiales</taxon>
        <taxon>Thermomonosporaceae</taxon>
        <taxon>Thermomonospora</taxon>
    </lineage>
</organism>
<evidence type="ECO:0000313" key="3">
    <source>
        <dbReference type="Proteomes" id="UP000236723"/>
    </source>
</evidence>
<dbReference type="OrthoDB" id="3470399at2"/>
<protein>
    <submittedName>
        <fullName evidence="2">Uncharacterized protein</fullName>
    </submittedName>
</protein>
<feature type="transmembrane region" description="Helical" evidence="1">
    <location>
        <begin position="6"/>
        <end position="24"/>
    </location>
</feature>
<keyword evidence="1" id="KW-0812">Transmembrane</keyword>
<dbReference type="RefSeq" id="WP_146087342.1">
    <property type="nucleotide sequence ID" value="NZ_FNVO01000004.1"/>
</dbReference>
<dbReference type="Proteomes" id="UP000236723">
    <property type="component" value="Unassembled WGS sequence"/>
</dbReference>
<dbReference type="AlphaFoldDB" id="A0A1H5Z395"/>
<accession>A0A1H5Z395</accession>
<name>A0A1H5Z395_9ACTN</name>
<dbReference type="EMBL" id="FNVO01000004">
    <property type="protein sequence ID" value="SEG30801.1"/>
    <property type="molecule type" value="Genomic_DNA"/>
</dbReference>
<sequence>MLAIIIGGGLVVILIIAAAFFVLLGNNDKSPTERLAAAARSLSSARALTLKGTFGTERIEGEVKVTASGRVTGPVTWSGDRVTLLSTDGNLFVKADRSYWSKNLTTTDVDDLPGSGEHWGKVEPTKLTFDFKQYATPSALAAKMRSITKFSVRSDVETTLRGRDVIKITTLSGTYYLSADDDELLRVESISPAVNADVTAQTGSAASATVNELRTRIGELKDAWDATKSPRLQKIDGCKNESAAGCTVRVQLWTSGASGGTTQVNVYVWITATTKTGRRLGDCTATATTTGLTSVWTQCRVSGPQWRSFYNTQNTTLRWWMQGMPVAIGATQSEIQAMQAALDRE</sequence>